<dbReference type="EMBL" id="JARBHB010000006">
    <property type="protein sequence ID" value="KAJ8880320.1"/>
    <property type="molecule type" value="Genomic_DNA"/>
</dbReference>
<evidence type="ECO:0000313" key="2">
    <source>
        <dbReference type="Proteomes" id="UP001159363"/>
    </source>
</evidence>
<accession>A0ABQ9H7P0</accession>
<name>A0ABQ9H7P0_9NEOP</name>
<dbReference type="Proteomes" id="UP001159363">
    <property type="component" value="Chromosome 5"/>
</dbReference>
<gene>
    <name evidence="1" type="ORF">PR048_016787</name>
</gene>
<organism evidence="1 2">
    <name type="scientific">Dryococelus australis</name>
    <dbReference type="NCBI Taxonomy" id="614101"/>
    <lineage>
        <taxon>Eukaryota</taxon>
        <taxon>Metazoa</taxon>
        <taxon>Ecdysozoa</taxon>
        <taxon>Arthropoda</taxon>
        <taxon>Hexapoda</taxon>
        <taxon>Insecta</taxon>
        <taxon>Pterygota</taxon>
        <taxon>Neoptera</taxon>
        <taxon>Polyneoptera</taxon>
        <taxon>Phasmatodea</taxon>
        <taxon>Verophasmatodea</taxon>
        <taxon>Anareolatae</taxon>
        <taxon>Phasmatidae</taxon>
        <taxon>Eurycanthinae</taxon>
        <taxon>Dryococelus</taxon>
    </lineage>
</organism>
<sequence>MKGRDRHRQLPGQWFETCIVLHLFAQTRANHLSKVVIPNSCHVLIENDITSLATDPKPFAVQDRRAVDLDYFVKLCARISEHKLECTGGIYVLQNEQRAGLKGTLKFKCMGCDKFKHVSTENPEYGNSIDTAFVL</sequence>
<proteinExistence type="predicted"/>
<comment type="caution">
    <text evidence="1">The sequence shown here is derived from an EMBL/GenBank/DDBJ whole genome shotgun (WGS) entry which is preliminary data.</text>
</comment>
<reference evidence="1 2" key="1">
    <citation type="submission" date="2023-02" db="EMBL/GenBank/DDBJ databases">
        <title>LHISI_Scaffold_Assembly.</title>
        <authorList>
            <person name="Stuart O.P."/>
            <person name="Cleave R."/>
            <person name="Magrath M.J.L."/>
            <person name="Mikheyev A.S."/>
        </authorList>
    </citation>
    <scope>NUCLEOTIDE SEQUENCE [LARGE SCALE GENOMIC DNA]</scope>
    <source>
        <strain evidence="1">Daus_M_001</strain>
        <tissue evidence="1">Leg muscle</tissue>
    </source>
</reference>
<protein>
    <submittedName>
        <fullName evidence="1">Uncharacterized protein</fullName>
    </submittedName>
</protein>
<keyword evidence="2" id="KW-1185">Reference proteome</keyword>
<evidence type="ECO:0000313" key="1">
    <source>
        <dbReference type="EMBL" id="KAJ8880320.1"/>
    </source>
</evidence>